<feature type="transmembrane region" description="Helical" evidence="1">
    <location>
        <begin position="90"/>
        <end position="111"/>
    </location>
</feature>
<organism evidence="2 3">
    <name type="scientific">Wenyingzhuangia gilva</name>
    <dbReference type="NCBI Taxonomy" id="3057677"/>
    <lineage>
        <taxon>Bacteria</taxon>
        <taxon>Pseudomonadati</taxon>
        <taxon>Bacteroidota</taxon>
        <taxon>Flavobacteriia</taxon>
        <taxon>Flavobacteriales</taxon>
        <taxon>Flavobacteriaceae</taxon>
        <taxon>Wenyingzhuangia</taxon>
    </lineage>
</organism>
<dbReference type="Proteomes" id="UP001168642">
    <property type="component" value="Unassembled WGS sequence"/>
</dbReference>
<evidence type="ECO:0000313" key="2">
    <source>
        <dbReference type="EMBL" id="MDO3693763.1"/>
    </source>
</evidence>
<keyword evidence="3" id="KW-1185">Reference proteome</keyword>
<reference evidence="2" key="1">
    <citation type="submission" date="2023-07" db="EMBL/GenBank/DDBJ databases">
        <title>Wenyingzhuangia sp. chi5 genome sequencing and assembly.</title>
        <authorList>
            <person name="Park S."/>
        </authorList>
    </citation>
    <scope>NUCLEOTIDE SEQUENCE</scope>
    <source>
        <strain evidence="2">Chi5</strain>
    </source>
</reference>
<evidence type="ECO:0000313" key="3">
    <source>
        <dbReference type="Proteomes" id="UP001168642"/>
    </source>
</evidence>
<feature type="transmembrane region" description="Helical" evidence="1">
    <location>
        <begin position="185"/>
        <end position="210"/>
    </location>
</feature>
<feature type="transmembrane region" description="Helical" evidence="1">
    <location>
        <begin position="7"/>
        <end position="27"/>
    </location>
</feature>
<dbReference type="InterPro" id="IPR025495">
    <property type="entry name" value="DUF4386"/>
</dbReference>
<proteinExistence type="predicted"/>
<sequence>MKNSKIIGLLYLSIAIIGGFSMGYIPIELIDIHNLSQTFINIQENLLLFKLSILGDGIVIVLELFITILLYHFFKQTDTLWSEIAKYSRLAMAFIMAINILYYIIPLYNIQTVNTSIEIFNFCMQAHFYTVYIWQVFFGIHMISLSVLTCKHIQFSKILSTLLLMGGVGYLLDCVVYFFEVKNIIITTFANILLGVAAVSELSFAILLLIKKN</sequence>
<dbReference type="RefSeq" id="WP_302883014.1">
    <property type="nucleotide sequence ID" value="NZ_JAUMIT010000001.1"/>
</dbReference>
<protein>
    <submittedName>
        <fullName evidence="2">DUF4386 domain-containing protein</fullName>
    </submittedName>
</protein>
<gene>
    <name evidence="2" type="ORF">QVZ41_02735</name>
</gene>
<keyword evidence="1" id="KW-1133">Transmembrane helix</keyword>
<keyword evidence="1" id="KW-0812">Transmembrane</keyword>
<feature type="transmembrane region" description="Helical" evidence="1">
    <location>
        <begin position="131"/>
        <end position="150"/>
    </location>
</feature>
<feature type="transmembrane region" description="Helical" evidence="1">
    <location>
        <begin position="47"/>
        <end position="70"/>
    </location>
</feature>
<evidence type="ECO:0000256" key="1">
    <source>
        <dbReference type="SAM" id="Phobius"/>
    </source>
</evidence>
<keyword evidence="1" id="KW-0472">Membrane</keyword>
<comment type="caution">
    <text evidence="2">The sequence shown here is derived from an EMBL/GenBank/DDBJ whole genome shotgun (WGS) entry which is preliminary data.</text>
</comment>
<accession>A0ABT8VP56</accession>
<feature type="transmembrane region" description="Helical" evidence="1">
    <location>
        <begin position="162"/>
        <end position="179"/>
    </location>
</feature>
<dbReference type="Pfam" id="PF14329">
    <property type="entry name" value="DUF4386"/>
    <property type="match status" value="1"/>
</dbReference>
<dbReference type="EMBL" id="JAUMIT010000001">
    <property type="protein sequence ID" value="MDO3693763.1"/>
    <property type="molecule type" value="Genomic_DNA"/>
</dbReference>
<name>A0ABT8VP56_9FLAO</name>